<organism evidence="1 2">
    <name type="scientific">Pedobacter westerhofensis</name>
    <dbReference type="NCBI Taxonomy" id="425512"/>
    <lineage>
        <taxon>Bacteria</taxon>
        <taxon>Pseudomonadati</taxon>
        <taxon>Bacteroidota</taxon>
        <taxon>Sphingobacteriia</taxon>
        <taxon>Sphingobacteriales</taxon>
        <taxon>Sphingobacteriaceae</taxon>
        <taxon>Pedobacter</taxon>
    </lineage>
</organism>
<name>A0A521CFG8_9SPHI</name>
<evidence type="ECO:0008006" key="3">
    <source>
        <dbReference type="Google" id="ProtNLM"/>
    </source>
</evidence>
<sequence length="398" mass="45805">MEKKSSIRRYPKHIAYIEAQGDDQDYLMFLKFENHYAIPDIDSLIAGAELLLNARKKTLVILTSRKAAPPYTASEDEFVYSFCCQLKDYKTLSKTINKTEILSTDLLFELLDQIAESHSAFKQILVGQIPFDLGLPSEMNQCDVIVPHRGDNKYLRTALKFLNRIDFTSIYVGIDQTITKDMNELISRYNDVDFYNFSPTPVGPYVIRNWLIDQGNNPLIFFQDSDDIPCGDRFSTLSAFMHLNNCQMCGSHELRMDYFKRKLQAVRFPEDVKAALSGAPYFPLLHPTACITRKAFYDCGKLSEERIFGNDTKFLLYSYFVLSSIRNVPEFLYIRKALPGSLTTSPEIMLGSAIRRNLNYQWNCDFQDIKDGLLKREDSNLPPVLSVIPIEKWKCDIN</sequence>
<dbReference type="EMBL" id="FXTN01000003">
    <property type="protein sequence ID" value="SMO57500.1"/>
    <property type="molecule type" value="Genomic_DNA"/>
</dbReference>
<evidence type="ECO:0000313" key="1">
    <source>
        <dbReference type="EMBL" id="SMO57500.1"/>
    </source>
</evidence>
<dbReference type="SUPFAM" id="SSF53448">
    <property type="entry name" value="Nucleotide-diphospho-sugar transferases"/>
    <property type="match status" value="1"/>
</dbReference>
<dbReference type="RefSeq" id="WP_142527647.1">
    <property type="nucleotide sequence ID" value="NZ_CBCSJO010000004.1"/>
</dbReference>
<dbReference type="Proteomes" id="UP000320300">
    <property type="component" value="Unassembled WGS sequence"/>
</dbReference>
<dbReference type="AlphaFoldDB" id="A0A521CFG8"/>
<protein>
    <recommendedName>
        <fullName evidence="3">Glycosyl transferase family 2</fullName>
    </recommendedName>
</protein>
<evidence type="ECO:0000313" key="2">
    <source>
        <dbReference type="Proteomes" id="UP000320300"/>
    </source>
</evidence>
<dbReference type="CDD" id="cd00761">
    <property type="entry name" value="Glyco_tranf_GTA_type"/>
    <property type="match status" value="1"/>
</dbReference>
<reference evidence="1 2" key="1">
    <citation type="submission" date="2017-05" db="EMBL/GenBank/DDBJ databases">
        <authorList>
            <person name="Varghese N."/>
            <person name="Submissions S."/>
        </authorList>
    </citation>
    <scope>NUCLEOTIDE SEQUENCE [LARGE SCALE GENOMIC DNA]</scope>
    <source>
        <strain evidence="1 2">DSM 19036</strain>
    </source>
</reference>
<proteinExistence type="predicted"/>
<dbReference type="InterPro" id="IPR029044">
    <property type="entry name" value="Nucleotide-diphossugar_trans"/>
</dbReference>
<keyword evidence="2" id="KW-1185">Reference proteome</keyword>
<dbReference type="Gene3D" id="3.90.550.10">
    <property type="entry name" value="Spore Coat Polysaccharide Biosynthesis Protein SpsA, Chain A"/>
    <property type="match status" value="1"/>
</dbReference>
<gene>
    <name evidence="1" type="ORF">SAMN06265348_103481</name>
</gene>
<dbReference type="OrthoDB" id="743133at2"/>
<accession>A0A521CFG8</accession>